<comment type="caution">
    <text evidence="4">The sequence shown here is derived from an EMBL/GenBank/DDBJ whole genome shotgun (WGS) entry which is preliminary data.</text>
</comment>
<dbReference type="Proteomes" id="UP000298484">
    <property type="component" value="Unassembled WGS sequence"/>
</dbReference>
<dbReference type="OrthoDB" id="9792335at2"/>
<sequence length="385" mass="42271">MIEINIDNIIEDTLKLVQAKSVTGNTVQVADSYEKMLKEVGCTVTRYEFIKNNPTLVAHFGKAKEGEKKLIFNGHMDVVPLEQSGAYVEDERIYGRGACDMKGSLAAILEVARSIHTSKAEVSGEVIIIANSLHESPDGRGEDLTELVEKAEDLMADAAVVMEGATYDCTVAQIGSATFNLTIEREGNPSHQLYTPEGTPHPISVMSDVIRSLDKKNKELNDIYIEDIGYGSYFIGNATSGELYNQMPKTATLEGVRRYGPEQTFEDVEAEIKSLMDKVAQKCGVDIHVDMRKVRDGYRVDRNADILDVLASSLKKIRGLDAPFVGKKLVTDAGIIANGLNIPVVSSGPDQQQAHADDEFVEISELHLTAKIYIDLIQTYVGLKE</sequence>
<dbReference type="Gene3D" id="3.40.630.10">
    <property type="entry name" value="Zn peptidases"/>
    <property type="match status" value="2"/>
</dbReference>
<dbReference type="SUPFAM" id="SSF55031">
    <property type="entry name" value="Bacterial exopeptidase dimerisation domain"/>
    <property type="match status" value="1"/>
</dbReference>
<accession>A0A4Y9A8I4</accession>
<keyword evidence="5" id="KW-1185">Reference proteome</keyword>
<evidence type="ECO:0000313" key="5">
    <source>
        <dbReference type="Proteomes" id="UP000298484"/>
    </source>
</evidence>
<dbReference type="Pfam" id="PF01546">
    <property type="entry name" value="Peptidase_M20"/>
    <property type="match status" value="1"/>
</dbReference>
<dbReference type="InterPro" id="IPR050072">
    <property type="entry name" value="Peptidase_M20A"/>
</dbReference>
<dbReference type="InterPro" id="IPR036264">
    <property type="entry name" value="Bact_exopeptidase_dim_dom"/>
</dbReference>
<feature type="domain" description="Peptidase M20 dimerisation" evidence="3">
    <location>
        <begin position="173"/>
        <end position="280"/>
    </location>
</feature>
<organism evidence="4 5">
    <name type="scientific">Lentibacillus salicampi</name>
    <dbReference type="NCBI Taxonomy" id="175306"/>
    <lineage>
        <taxon>Bacteria</taxon>
        <taxon>Bacillati</taxon>
        <taxon>Bacillota</taxon>
        <taxon>Bacilli</taxon>
        <taxon>Bacillales</taxon>
        <taxon>Bacillaceae</taxon>
        <taxon>Lentibacillus</taxon>
    </lineage>
</organism>
<dbReference type="EMBL" id="SRHY01000029">
    <property type="protein sequence ID" value="TFJ92093.1"/>
    <property type="molecule type" value="Genomic_DNA"/>
</dbReference>
<dbReference type="GO" id="GO:0046872">
    <property type="term" value="F:metal ion binding"/>
    <property type="evidence" value="ECO:0007669"/>
    <property type="project" value="UniProtKB-KW"/>
</dbReference>
<dbReference type="Gene3D" id="3.30.70.360">
    <property type="match status" value="1"/>
</dbReference>
<dbReference type="InterPro" id="IPR002933">
    <property type="entry name" value="Peptidase_M20"/>
</dbReference>
<gene>
    <name evidence="4" type="ORF">E4U82_14005</name>
</gene>
<dbReference type="InterPro" id="IPR011650">
    <property type="entry name" value="Peptidase_M20_dimer"/>
</dbReference>
<keyword evidence="2" id="KW-0378">Hydrolase</keyword>
<proteinExistence type="predicted"/>
<dbReference type="GO" id="GO:0016787">
    <property type="term" value="F:hydrolase activity"/>
    <property type="evidence" value="ECO:0007669"/>
    <property type="project" value="UniProtKB-KW"/>
</dbReference>
<name>A0A4Y9A8I4_9BACI</name>
<protein>
    <submittedName>
        <fullName evidence="4">M20 family peptidase</fullName>
    </submittedName>
</protein>
<keyword evidence="1" id="KW-0479">Metal-binding</keyword>
<dbReference type="PANTHER" id="PTHR43808">
    <property type="entry name" value="ACETYLORNITHINE DEACETYLASE"/>
    <property type="match status" value="1"/>
</dbReference>
<dbReference type="Pfam" id="PF07687">
    <property type="entry name" value="M20_dimer"/>
    <property type="match status" value="1"/>
</dbReference>
<evidence type="ECO:0000259" key="3">
    <source>
        <dbReference type="Pfam" id="PF07687"/>
    </source>
</evidence>
<reference evidence="4 5" key="1">
    <citation type="submission" date="2019-03" db="EMBL/GenBank/DDBJ databases">
        <title>Genome sequence of Lentibacillus salicampi ATCC BAA-719.</title>
        <authorList>
            <person name="Maclea K.S."/>
            <person name="Simoes Junior M."/>
        </authorList>
    </citation>
    <scope>NUCLEOTIDE SEQUENCE [LARGE SCALE GENOMIC DNA]</scope>
    <source>
        <strain evidence="4 5">ATCC BAA-719</strain>
    </source>
</reference>
<dbReference type="SUPFAM" id="SSF53187">
    <property type="entry name" value="Zn-dependent exopeptidases"/>
    <property type="match status" value="1"/>
</dbReference>
<evidence type="ECO:0000256" key="1">
    <source>
        <dbReference type="ARBA" id="ARBA00022723"/>
    </source>
</evidence>
<dbReference type="AlphaFoldDB" id="A0A4Y9A8I4"/>
<evidence type="ECO:0000313" key="4">
    <source>
        <dbReference type="EMBL" id="TFJ92093.1"/>
    </source>
</evidence>
<dbReference type="RefSeq" id="WP_135110795.1">
    <property type="nucleotide sequence ID" value="NZ_SRHY01000029.1"/>
</dbReference>
<evidence type="ECO:0000256" key="2">
    <source>
        <dbReference type="ARBA" id="ARBA00022801"/>
    </source>
</evidence>